<name>A0AAE1GC62_PETCI</name>
<feature type="region of interest" description="Disordered" evidence="1">
    <location>
        <begin position="65"/>
        <end position="88"/>
    </location>
</feature>
<gene>
    <name evidence="2" type="ORF">Pcinc_005667</name>
</gene>
<proteinExistence type="predicted"/>
<dbReference type="EMBL" id="JAWQEG010000428">
    <property type="protein sequence ID" value="KAK3890383.1"/>
    <property type="molecule type" value="Genomic_DNA"/>
</dbReference>
<reference evidence="2" key="1">
    <citation type="submission" date="2023-10" db="EMBL/GenBank/DDBJ databases">
        <title>Genome assemblies of two species of porcelain crab, Petrolisthes cinctipes and Petrolisthes manimaculis (Anomura: Porcellanidae).</title>
        <authorList>
            <person name="Angst P."/>
        </authorList>
    </citation>
    <scope>NUCLEOTIDE SEQUENCE</scope>
    <source>
        <strain evidence="2">PB745_01</strain>
        <tissue evidence="2">Gill</tissue>
    </source>
</reference>
<evidence type="ECO:0000313" key="3">
    <source>
        <dbReference type="Proteomes" id="UP001286313"/>
    </source>
</evidence>
<dbReference type="Proteomes" id="UP001286313">
    <property type="component" value="Unassembled WGS sequence"/>
</dbReference>
<keyword evidence="3" id="KW-1185">Reference proteome</keyword>
<accession>A0AAE1GC62</accession>
<feature type="compositionally biased region" description="Basic and acidic residues" evidence="1">
    <location>
        <begin position="72"/>
        <end position="87"/>
    </location>
</feature>
<evidence type="ECO:0000256" key="1">
    <source>
        <dbReference type="SAM" id="MobiDB-lite"/>
    </source>
</evidence>
<feature type="region of interest" description="Disordered" evidence="1">
    <location>
        <begin position="118"/>
        <end position="180"/>
    </location>
</feature>
<comment type="caution">
    <text evidence="2">The sequence shown here is derived from an EMBL/GenBank/DDBJ whole genome shotgun (WGS) entry which is preliminary data.</text>
</comment>
<protein>
    <submittedName>
        <fullName evidence="2">Uncharacterized protein</fullName>
    </submittedName>
</protein>
<organism evidence="2 3">
    <name type="scientific">Petrolisthes cinctipes</name>
    <name type="common">Flat porcelain crab</name>
    <dbReference type="NCBI Taxonomy" id="88211"/>
    <lineage>
        <taxon>Eukaryota</taxon>
        <taxon>Metazoa</taxon>
        <taxon>Ecdysozoa</taxon>
        <taxon>Arthropoda</taxon>
        <taxon>Crustacea</taxon>
        <taxon>Multicrustacea</taxon>
        <taxon>Malacostraca</taxon>
        <taxon>Eumalacostraca</taxon>
        <taxon>Eucarida</taxon>
        <taxon>Decapoda</taxon>
        <taxon>Pleocyemata</taxon>
        <taxon>Anomura</taxon>
        <taxon>Galatheoidea</taxon>
        <taxon>Porcellanidae</taxon>
        <taxon>Petrolisthes</taxon>
    </lineage>
</organism>
<sequence>MRFLKCKELKQANFTGERASADDEATSDYPEVLKGIIDEGGYSFLLIYNVMKWHCTTRQCQREHTFQNTTNRPKEKDGQKCQKEGKRPRNSLQIALHYGQCLQPPVLVSSYLRSSTETQVELDAREEVVMSDSETEDNPDTPPPPPANQDENNNYTTPPPATLPPAEIDSHSAFGRDRDSNVVTAQQVPGLQELMLQEAQEAHSSIEQQDLIEILERVNEADAAL</sequence>
<feature type="compositionally biased region" description="Basic and acidic residues" evidence="1">
    <location>
        <begin position="168"/>
        <end position="180"/>
    </location>
</feature>
<dbReference type="AlphaFoldDB" id="A0AAE1GC62"/>
<evidence type="ECO:0000313" key="2">
    <source>
        <dbReference type="EMBL" id="KAK3890383.1"/>
    </source>
</evidence>